<dbReference type="NCBIfam" id="TIGR02532">
    <property type="entry name" value="IV_pilin_GFxxxE"/>
    <property type="match status" value="1"/>
</dbReference>
<proteinExistence type="predicted"/>
<dbReference type="EMBL" id="VLKP01000001">
    <property type="protein sequence ID" value="TWI14274.1"/>
    <property type="molecule type" value="Genomic_DNA"/>
</dbReference>
<name>A0A562M2W1_9GAMM</name>
<dbReference type="InterPro" id="IPR012902">
    <property type="entry name" value="N_methyl_site"/>
</dbReference>
<sequence length="191" mass="20336">MSGLTLLEMMVVLMIASMALALGFQSLSQWQRANAAIATLGSDARHSALTESWLRASLHGLVATVPVSFSGDATQLHGVTLAPVLASQGGATAVRWKLDTSPRAGPALVLEEDGTTMRLPLSDTRAAHFTYLDKDGRDHREWPPALGVGDQLPAAVALVRVGAEGAASRIWVTEIFGPRNPTDLPYEPDRD</sequence>
<dbReference type="AlphaFoldDB" id="A0A562M2W1"/>
<comment type="caution">
    <text evidence="1">The sequence shown here is derived from an EMBL/GenBank/DDBJ whole genome shotgun (WGS) entry which is preliminary data.</text>
</comment>
<dbReference type="PROSITE" id="PS00409">
    <property type="entry name" value="PROKAR_NTER_METHYL"/>
    <property type="match status" value="1"/>
</dbReference>
<keyword evidence="2" id="KW-1185">Reference proteome</keyword>
<protein>
    <submittedName>
        <fullName evidence="1">General secretion pathway protein J</fullName>
    </submittedName>
</protein>
<accession>A0A562M2W1</accession>
<reference evidence="1 2" key="1">
    <citation type="journal article" date="2015" name="Stand. Genomic Sci.">
        <title>Genomic Encyclopedia of Bacterial and Archaeal Type Strains, Phase III: the genomes of soil and plant-associated and newly described type strains.</title>
        <authorList>
            <person name="Whitman W.B."/>
            <person name="Woyke T."/>
            <person name="Klenk H.P."/>
            <person name="Zhou Y."/>
            <person name="Lilburn T.G."/>
            <person name="Beck B.J."/>
            <person name="De Vos P."/>
            <person name="Vandamme P."/>
            <person name="Eisen J.A."/>
            <person name="Garrity G."/>
            <person name="Hugenholtz P."/>
            <person name="Kyrpides N.C."/>
        </authorList>
    </citation>
    <scope>NUCLEOTIDE SEQUENCE [LARGE SCALE GENOMIC DNA]</scope>
    <source>
        <strain evidence="1 2">CGMCC 1.10136</strain>
    </source>
</reference>
<dbReference type="Proteomes" id="UP000316471">
    <property type="component" value="Unassembled WGS sequence"/>
</dbReference>
<gene>
    <name evidence="1" type="ORF">IP93_00269</name>
</gene>
<evidence type="ECO:0000313" key="1">
    <source>
        <dbReference type="EMBL" id="TWI14274.1"/>
    </source>
</evidence>
<organism evidence="1 2">
    <name type="scientific">Aerolutibacter ruishenii</name>
    <dbReference type="NCBI Taxonomy" id="686800"/>
    <lineage>
        <taxon>Bacteria</taxon>
        <taxon>Pseudomonadati</taxon>
        <taxon>Pseudomonadota</taxon>
        <taxon>Gammaproteobacteria</taxon>
        <taxon>Lysobacterales</taxon>
        <taxon>Lysobacteraceae</taxon>
        <taxon>Aerolutibacter</taxon>
    </lineage>
</organism>
<evidence type="ECO:0000313" key="2">
    <source>
        <dbReference type="Proteomes" id="UP000316471"/>
    </source>
</evidence>